<feature type="domain" description="Nucleolar complex-associated protein 3 N-terminal" evidence="8">
    <location>
        <begin position="115"/>
        <end position="205"/>
    </location>
</feature>
<dbReference type="InterPro" id="IPR011501">
    <property type="entry name" value="Noc3_N"/>
</dbReference>
<organism evidence="9 10">
    <name type="scientific">Aulographum hederae CBS 113979</name>
    <dbReference type="NCBI Taxonomy" id="1176131"/>
    <lineage>
        <taxon>Eukaryota</taxon>
        <taxon>Fungi</taxon>
        <taxon>Dikarya</taxon>
        <taxon>Ascomycota</taxon>
        <taxon>Pezizomycotina</taxon>
        <taxon>Dothideomycetes</taxon>
        <taxon>Pleosporomycetidae</taxon>
        <taxon>Aulographales</taxon>
        <taxon>Aulographaceae</taxon>
    </lineage>
</organism>
<evidence type="ECO:0000313" key="10">
    <source>
        <dbReference type="Proteomes" id="UP000800041"/>
    </source>
</evidence>
<dbReference type="PIRSF" id="PIRSF028977">
    <property type="entry name" value="Nucleolar_complex_p3"/>
    <property type="match status" value="1"/>
</dbReference>
<evidence type="ECO:0000256" key="6">
    <source>
        <dbReference type="SAM" id="MobiDB-lite"/>
    </source>
</evidence>
<feature type="region of interest" description="Disordered" evidence="6">
    <location>
        <begin position="1"/>
        <end position="28"/>
    </location>
</feature>
<keyword evidence="5" id="KW-0690">Ribosome biogenesis</keyword>
<feature type="domain" description="CCAAT-binding factor" evidence="7">
    <location>
        <begin position="473"/>
        <end position="663"/>
    </location>
</feature>
<feature type="region of interest" description="Disordered" evidence="6">
    <location>
        <begin position="334"/>
        <end position="362"/>
    </location>
</feature>
<dbReference type="GO" id="GO:0005730">
    <property type="term" value="C:nucleolus"/>
    <property type="evidence" value="ECO:0007669"/>
    <property type="project" value="UniProtKB-SubCell"/>
</dbReference>
<feature type="compositionally biased region" description="Basic residues" evidence="6">
    <location>
        <begin position="1"/>
        <end position="12"/>
    </location>
</feature>
<proteinExistence type="inferred from homology"/>
<dbReference type="PANTHER" id="PTHR14428">
    <property type="entry name" value="NUCLEOLAR COMPLEX PROTEIN 3"/>
    <property type="match status" value="1"/>
</dbReference>
<evidence type="ECO:0000313" key="9">
    <source>
        <dbReference type="EMBL" id="KAF1983100.1"/>
    </source>
</evidence>
<dbReference type="SUPFAM" id="SSF48371">
    <property type="entry name" value="ARM repeat"/>
    <property type="match status" value="1"/>
</dbReference>
<dbReference type="InterPro" id="IPR005612">
    <property type="entry name" value="CCAAT-binding_factor"/>
</dbReference>
<evidence type="ECO:0000259" key="7">
    <source>
        <dbReference type="Pfam" id="PF03914"/>
    </source>
</evidence>
<evidence type="ECO:0000259" key="8">
    <source>
        <dbReference type="Pfam" id="PF07540"/>
    </source>
</evidence>
<comment type="subcellular location">
    <subcellularLocation>
        <location evidence="1 5">Nucleus</location>
        <location evidence="1 5">Nucleolus</location>
    </subcellularLocation>
</comment>
<keyword evidence="4" id="KW-0539">Nucleus</keyword>
<dbReference type="Pfam" id="PF03914">
    <property type="entry name" value="CBF"/>
    <property type="match status" value="1"/>
</dbReference>
<accession>A0A6G1GQM0</accession>
<feature type="compositionally biased region" description="Polar residues" evidence="6">
    <location>
        <begin position="14"/>
        <end position="23"/>
    </location>
</feature>
<dbReference type="AlphaFoldDB" id="A0A6G1GQM0"/>
<name>A0A6G1GQM0_9PEZI</name>
<feature type="compositionally biased region" description="Basic residues" evidence="6">
    <location>
        <begin position="342"/>
        <end position="360"/>
    </location>
</feature>
<keyword evidence="3" id="KW-0175">Coiled coil</keyword>
<dbReference type="GO" id="GO:0042254">
    <property type="term" value="P:ribosome biogenesis"/>
    <property type="evidence" value="ECO:0007669"/>
    <property type="project" value="UniProtKB-KW"/>
</dbReference>
<reference evidence="9" key="1">
    <citation type="journal article" date="2020" name="Stud. Mycol.">
        <title>101 Dothideomycetes genomes: a test case for predicting lifestyles and emergence of pathogens.</title>
        <authorList>
            <person name="Haridas S."/>
            <person name="Albert R."/>
            <person name="Binder M."/>
            <person name="Bloem J."/>
            <person name="Labutti K."/>
            <person name="Salamov A."/>
            <person name="Andreopoulos B."/>
            <person name="Baker S."/>
            <person name="Barry K."/>
            <person name="Bills G."/>
            <person name="Bluhm B."/>
            <person name="Cannon C."/>
            <person name="Castanera R."/>
            <person name="Culley D."/>
            <person name="Daum C."/>
            <person name="Ezra D."/>
            <person name="Gonzalez J."/>
            <person name="Henrissat B."/>
            <person name="Kuo A."/>
            <person name="Liang C."/>
            <person name="Lipzen A."/>
            <person name="Lutzoni F."/>
            <person name="Magnuson J."/>
            <person name="Mondo S."/>
            <person name="Nolan M."/>
            <person name="Ohm R."/>
            <person name="Pangilinan J."/>
            <person name="Park H.-J."/>
            <person name="Ramirez L."/>
            <person name="Alfaro M."/>
            <person name="Sun H."/>
            <person name="Tritt A."/>
            <person name="Yoshinaga Y."/>
            <person name="Zwiers L.-H."/>
            <person name="Turgeon B."/>
            <person name="Goodwin S."/>
            <person name="Spatafora J."/>
            <person name="Crous P."/>
            <person name="Grigoriev I."/>
        </authorList>
    </citation>
    <scope>NUCLEOTIDE SEQUENCE</scope>
    <source>
        <strain evidence="9">CBS 113979</strain>
    </source>
</reference>
<dbReference type="InterPro" id="IPR016024">
    <property type="entry name" value="ARM-type_fold"/>
</dbReference>
<feature type="compositionally biased region" description="Acidic residues" evidence="6">
    <location>
        <begin position="448"/>
        <end position="464"/>
    </location>
</feature>
<dbReference type="GO" id="GO:0006270">
    <property type="term" value="P:DNA replication initiation"/>
    <property type="evidence" value="ECO:0007669"/>
    <property type="project" value="TreeGrafter"/>
</dbReference>
<evidence type="ECO:0000256" key="3">
    <source>
        <dbReference type="ARBA" id="ARBA00023054"/>
    </source>
</evidence>
<dbReference type="PANTHER" id="PTHR14428:SF5">
    <property type="entry name" value="NUCLEOLAR COMPLEX PROTEIN 3 HOMOLOG"/>
    <property type="match status" value="1"/>
</dbReference>
<dbReference type="InterPro" id="IPR016903">
    <property type="entry name" value="Nucleolar_cplx-assoc_3"/>
</dbReference>
<evidence type="ECO:0000256" key="4">
    <source>
        <dbReference type="ARBA" id="ARBA00023242"/>
    </source>
</evidence>
<dbReference type="OrthoDB" id="10263597at2759"/>
<comment type="function">
    <text evidence="5">Required for synthesis of 60S ribosomal subunits and the transport of pre-ribosomes from the nucleoplasm to the cytoplasm.</text>
</comment>
<protein>
    <recommendedName>
        <fullName evidence="5">Nucleolar complex-associated protein 3</fullName>
    </recommendedName>
</protein>
<sequence>MSHDRTTKRRRLSTPEQRTGNQKHTADETAFFQRAAQWNLEQDYENRPRKLDKKTAKRTKLPIKTAEGWVEQELSEASENEADSFLASGDEERGIDPAEVIAEAPKISAKEEIIQAKEELARIAGHMNEDPEEHYGSLKSLAHLAKSENAVVQKLALATQLAVYKDIIPGYRIRPIGEVSGEKLSKEVRRLRAFEQSIVNGYKLYLQDLAMHARRGKPNATEPATSLATVAFSCACNLLLAVPHFNFRGDLLKILVDKLSTKKKDENFMRCVVTLHKLFEEDEDGNASMEVVTLLTRMTKARNYHVDEAVLNTFLHLRLLSELSTRASHDQVDKVEEEQPLKLKKKDRVHRTKKERKSLKERHAIENEMKEADAVVGHEERDKLQGESLKLVFVTYFRILKAREPKLMGAVLEGLAKYAHLINQDFFGDILEALKDLITAAEVQAKVDDEDDNDNDEDEEEEDDASRNITREALLCVITAFALLQGQDASKAASALHLDLNFFINYLYGTLLPVSMNPDIELSSRSLRLPDPSAPSTAAATLSVDSKVNVKTTTVLLLRSLSSVLLPPQAIRSVPPVRIAAFSKQILSASLHLPERSCLAMMGLMNKVIKTHGKKINQLWSTEERKGDGVWDATKDIQGSNPFAGNVWEGEILKNHFCPAVRENMKVMEKDLRNINR</sequence>
<dbReference type="Pfam" id="PF07540">
    <property type="entry name" value="NOC3p"/>
    <property type="match status" value="1"/>
</dbReference>
<feature type="region of interest" description="Disordered" evidence="6">
    <location>
        <begin position="445"/>
        <end position="466"/>
    </location>
</feature>
<dbReference type="Proteomes" id="UP000800041">
    <property type="component" value="Unassembled WGS sequence"/>
</dbReference>
<dbReference type="GO" id="GO:0003682">
    <property type="term" value="F:chromatin binding"/>
    <property type="evidence" value="ECO:0007669"/>
    <property type="project" value="TreeGrafter"/>
</dbReference>
<evidence type="ECO:0000256" key="5">
    <source>
        <dbReference type="PIRNR" id="PIRNR028977"/>
    </source>
</evidence>
<keyword evidence="10" id="KW-1185">Reference proteome</keyword>
<gene>
    <name evidence="9" type="ORF">K402DRAFT_397021</name>
</gene>
<evidence type="ECO:0000256" key="2">
    <source>
        <dbReference type="ARBA" id="ARBA00007797"/>
    </source>
</evidence>
<comment type="similarity">
    <text evidence="2 5">Belongs to the CBF/MAK21 family.</text>
</comment>
<dbReference type="EMBL" id="ML977178">
    <property type="protein sequence ID" value="KAF1983100.1"/>
    <property type="molecule type" value="Genomic_DNA"/>
</dbReference>
<evidence type="ECO:0000256" key="1">
    <source>
        <dbReference type="ARBA" id="ARBA00004604"/>
    </source>
</evidence>